<organism evidence="2 3">
    <name type="scientific">Desertihabitans brevis</name>
    <dbReference type="NCBI Taxonomy" id="2268447"/>
    <lineage>
        <taxon>Bacteria</taxon>
        <taxon>Bacillati</taxon>
        <taxon>Actinomycetota</taxon>
        <taxon>Actinomycetes</taxon>
        <taxon>Propionibacteriales</taxon>
        <taxon>Propionibacteriaceae</taxon>
        <taxon>Desertihabitans</taxon>
    </lineage>
</organism>
<keyword evidence="1" id="KW-1133">Transmembrane helix</keyword>
<keyword evidence="1" id="KW-0812">Transmembrane</keyword>
<dbReference type="EMBL" id="QOUI01000014">
    <property type="protein sequence ID" value="RCK68111.1"/>
    <property type="molecule type" value="Genomic_DNA"/>
</dbReference>
<comment type="caution">
    <text evidence="2">The sequence shown here is derived from an EMBL/GenBank/DDBJ whole genome shotgun (WGS) entry which is preliminary data.</text>
</comment>
<feature type="transmembrane region" description="Helical" evidence="1">
    <location>
        <begin position="100"/>
        <end position="122"/>
    </location>
</feature>
<keyword evidence="1" id="KW-0472">Membrane</keyword>
<evidence type="ECO:0000313" key="3">
    <source>
        <dbReference type="Proteomes" id="UP000252770"/>
    </source>
</evidence>
<feature type="transmembrane region" description="Helical" evidence="1">
    <location>
        <begin position="392"/>
        <end position="414"/>
    </location>
</feature>
<proteinExistence type="predicted"/>
<feature type="transmembrane region" description="Helical" evidence="1">
    <location>
        <begin position="276"/>
        <end position="295"/>
    </location>
</feature>
<sequence>MPVADRTTAPRHTAGESAARPRAARWWWLAWPLLGLLLGAVRAPVFSLNGDVRYTLGALHTTAATGWSPAEVWAHRPMTNRLLMAAVDAVTWGEPATREVLWLLAGGLLCGVAAACLAHALRSHLPDAQAAALATGVLVALVWAPQRDVWQPEWSASALAVAAVAAGLARARWGVPLAAVLLAATALMKYTTATTALVALLVLALVQLRRAVVVALLTGVVGLVVLGVQFALVPVEWTWFTELGALNSEFSAQWWCQTGESWGSCPPQSLLATMGLLSPLLLVWPAAIGVLVLRLRGAARRVALVVPAAAVLLVGAGVVVQASWYSYQLDALPVLAAGWVAWAVAASPWPARVVLGLGTLVAAVSTWWLMTPPLEVREEAPPVLGVLPRTELAYWGQVVLVVVLLVVAVGVALAGTRRASAPHPAAAGRARPRVAVGVATAVVVIGLAGALLPSMPFSYGFQLGGYTPESEKERRQQGLEQIAEIDQRIGPDAPVVYLAFGEDSYLFGHPTYCRYAAATYLQRNLWADTEGLRGFAENLACLEDPRAEYVVINDHWMKLERDRAQTTREAIERWFDCGRDVGTSSWRVCPRRDG</sequence>
<feature type="transmembrane region" description="Helical" evidence="1">
    <location>
        <begin position="26"/>
        <end position="45"/>
    </location>
</feature>
<feature type="transmembrane region" description="Helical" evidence="1">
    <location>
        <begin position="302"/>
        <end position="325"/>
    </location>
</feature>
<keyword evidence="3" id="KW-1185">Reference proteome</keyword>
<feature type="transmembrane region" description="Helical" evidence="1">
    <location>
        <begin position="434"/>
        <end position="452"/>
    </location>
</feature>
<feature type="transmembrane region" description="Helical" evidence="1">
    <location>
        <begin position="128"/>
        <end position="144"/>
    </location>
</feature>
<dbReference type="Proteomes" id="UP000252770">
    <property type="component" value="Unassembled WGS sequence"/>
</dbReference>
<evidence type="ECO:0008006" key="4">
    <source>
        <dbReference type="Google" id="ProtNLM"/>
    </source>
</evidence>
<feature type="transmembrane region" description="Helical" evidence="1">
    <location>
        <begin position="331"/>
        <end position="346"/>
    </location>
</feature>
<name>A0A367YSZ6_9ACTN</name>
<evidence type="ECO:0000313" key="2">
    <source>
        <dbReference type="EMBL" id="RCK68111.1"/>
    </source>
</evidence>
<evidence type="ECO:0000256" key="1">
    <source>
        <dbReference type="SAM" id="Phobius"/>
    </source>
</evidence>
<gene>
    <name evidence="2" type="ORF">DT076_18180</name>
</gene>
<feature type="transmembrane region" description="Helical" evidence="1">
    <location>
        <begin position="353"/>
        <end position="370"/>
    </location>
</feature>
<dbReference type="RefSeq" id="WP_114128114.1">
    <property type="nucleotide sequence ID" value="NZ_QOUI01000014.1"/>
</dbReference>
<feature type="transmembrane region" description="Helical" evidence="1">
    <location>
        <begin position="212"/>
        <end position="232"/>
    </location>
</feature>
<reference evidence="2 3" key="1">
    <citation type="submission" date="2018-07" db="EMBL/GenBank/DDBJ databases">
        <title>Desertimonas flava gen. nov. sp. nov.</title>
        <authorList>
            <person name="Liu S."/>
        </authorList>
    </citation>
    <scope>NUCLEOTIDE SEQUENCE [LARGE SCALE GENOMIC DNA]</scope>
    <source>
        <strain evidence="2 3">16Sb5-5</strain>
    </source>
</reference>
<protein>
    <recommendedName>
        <fullName evidence="4">Glycosyltransferase RgtA/B/C/D-like domain-containing protein</fullName>
    </recommendedName>
</protein>
<dbReference type="AlphaFoldDB" id="A0A367YSZ6"/>
<accession>A0A367YSZ6</accession>
<feature type="transmembrane region" description="Helical" evidence="1">
    <location>
        <begin position="179"/>
        <end position="205"/>
    </location>
</feature>